<dbReference type="PANTHER" id="PTHR42852:SF6">
    <property type="entry name" value="THIOL:DISULFIDE INTERCHANGE PROTEIN DSBE"/>
    <property type="match status" value="1"/>
</dbReference>
<proteinExistence type="predicted"/>
<gene>
    <name evidence="6" type="ORF">FHW36_104262</name>
</gene>
<keyword evidence="3" id="KW-1015">Disulfide bond</keyword>
<dbReference type="Proteomes" id="UP000320811">
    <property type="component" value="Unassembled WGS sequence"/>
</dbReference>
<dbReference type="Gene3D" id="3.40.30.10">
    <property type="entry name" value="Glutaredoxin"/>
    <property type="match status" value="1"/>
</dbReference>
<dbReference type="SUPFAM" id="SSF52833">
    <property type="entry name" value="Thioredoxin-like"/>
    <property type="match status" value="1"/>
</dbReference>
<evidence type="ECO:0000256" key="1">
    <source>
        <dbReference type="ARBA" id="ARBA00004196"/>
    </source>
</evidence>
<evidence type="ECO:0000256" key="4">
    <source>
        <dbReference type="ARBA" id="ARBA00023284"/>
    </source>
</evidence>
<sequence>MGFIATVQLGIFLFMKFFLRLFCLVSTILANSLAGFSVKPAAPINDPGKATITFKLSKGSRLFFSYPQNIVQFKELLLDNVSRDSSFTITVNTKVPFVIYNSNKTHTPYLFFPGYIYTAEIRKGEVDITFQCADRLKAFECNALREVEEATMRFELSLNKNATKYLYQSRQYSRPLDSFLLALKNKRHEKIEDYRKANKLSEEGYRFLHAYINYDFIGKRLIPFYYPNFDLKNMPAWYADTMRQYQRTFDDSSMLRLYSFQGALVYDNRFLGTDPKKGTSSLARQFAVAKNFTGSSQVNNFLLYQILNNHKNKEDSEYPMYVDSFKLFCTDTLYKTIIQKNFEYLAKEKTLSAAVQQLFTMQSKMADFDSLISRQKKLIYIDCWANWCVPCKKEMPFSVKLQREFAGKDISFLFFSLDGSATQWEAAAGDYDFMNSGNSFLVTGNFQSPFVKKHQIRTIPRYILMSNDGKIIDDDAPRPGDPKLRDLINRNL</sequence>
<dbReference type="Pfam" id="PF13905">
    <property type="entry name" value="Thioredoxin_8"/>
    <property type="match status" value="1"/>
</dbReference>
<feature type="domain" description="Thioredoxin" evidence="5">
    <location>
        <begin position="350"/>
        <end position="492"/>
    </location>
</feature>
<reference evidence="6 7" key="1">
    <citation type="submission" date="2019-06" db="EMBL/GenBank/DDBJ databases">
        <title>Sorghum-associated microbial communities from plants grown in Nebraska, USA.</title>
        <authorList>
            <person name="Schachtman D."/>
        </authorList>
    </citation>
    <scope>NUCLEOTIDE SEQUENCE [LARGE SCALE GENOMIC DNA]</scope>
    <source>
        <strain evidence="6 7">1209</strain>
    </source>
</reference>
<accession>A0A561PR37</accession>
<comment type="subcellular location">
    <subcellularLocation>
        <location evidence="1">Cell envelope</location>
    </subcellularLocation>
</comment>
<evidence type="ECO:0000313" key="7">
    <source>
        <dbReference type="Proteomes" id="UP000320811"/>
    </source>
</evidence>
<dbReference type="PANTHER" id="PTHR42852">
    <property type="entry name" value="THIOL:DISULFIDE INTERCHANGE PROTEIN DSBE"/>
    <property type="match status" value="1"/>
</dbReference>
<dbReference type="GO" id="GO:0016853">
    <property type="term" value="F:isomerase activity"/>
    <property type="evidence" value="ECO:0007669"/>
    <property type="project" value="UniProtKB-KW"/>
</dbReference>
<dbReference type="PROSITE" id="PS51352">
    <property type="entry name" value="THIOREDOXIN_2"/>
    <property type="match status" value="1"/>
</dbReference>
<keyword evidence="2" id="KW-0201">Cytochrome c-type biogenesis</keyword>
<dbReference type="EMBL" id="VIWO01000004">
    <property type="protein sequence ID" value="TWF40579.1"/>
    <property type="molecule type" value="Genomic_DNA"/>
</dbReference>
<keyword evidence="7" id="KW-1185">Reference proteome</keyword>
<protein>
    <submittedName>
        <fullName evidence="6">Thiol-disulfide isomerase/thioredoxin</fullName>
    </submittedName>
</protein>
<evidence type="ECO:0000256" key="2">
    <source>
        <dbReference type="ARBA" id="ARBA00022748"/>
    </source>
</evidence>
<dbReference type="OrthoDB" id="6399635at2"/>
<evidence type="ECO:0000313" key="6">
    <source>
        <dbReference type="EMBL" id="TWF40579.1"/>
    </source>
</evidence>
<comment type="caution">
    <text evidence="6">The sequence shown here is derived from an EMBL/GenBank/DDBJ whole genome shotgun (WGS) entry which is preliminary data.</text>
</comment>
<evidence type="ECO:0000256" key="3">
    <source>
        <dbReference type="ARBA" id="ARBA00023157"/>
    </source>
</evidence>
<keyword evidence="6" id="KW-0413">Isomerase</keyword>
<evidence type="ECO:0000259" key="5">
    <source>
        <dbReference type="PROSITE" id="PS51352"/>
    </source>
</evidence>
<dbReference type="CDD" id="cd02966">
    <property type="entry name" value="TlpA_like_family"/>
    <property type="match status" value="1"/>
</dbReference>
<dbReference type="GO" id="GO:0030313">
    <property type="term" value="C:cell envelope"/>
    <property type="evidence" value="ECO:0007669"/>
    <property type="project" value="UniProtKB-SubCell"/>
</dbReference>
<dbReference type="InterPro" id="IPR013766">
    <property type="entry name" value="Thioredoxin_domain"/>
</dbReference>
<dbReference type="GO" id="GO:0017004">
    <property type="term" value="P:cytochrome complex assembly"/>
    <property type="evidence" value="ECO:0007669"/>
    <property type="project" value="UniProtKB-KW"/>
</dbReference>
<organism evidence="6 7">
    <name type="scientific">Chitinophaga polysaccharea</name>
    <dbReference type="NCBI Taxonomy" id="1293035"/>
    <lineage>
        <taxon>Bacteria</taxon>
        <taxon>Pseudomonadati</taxon>
        <taxon>Bacteroidota</taxon>
        <taxon>Chitinophagia</taxon>
        <taxon>Chitinophagales</taxon>
        <taxon>Chitinophagaceae</taxon>
        <taxon>Chitinophaga</taxon>
    </lineage>
</organism>
<dbReference type="InterPro" id="IPR036249">
    <property type="entry name" value="Thioredoxin-like_sf"/>
</dbReference>
<keyword evidence="4" id="KW-0676">Redox-active center</keyword>
<dbReference type="InterPro" id="IPR012336">
    <property type="entry name" value="Thioredoxin-like_fold"/>
</dbReference>
<dbReference type="AlphaFoldDB" id="A0A561PR37"/>
<dbReference type="InterPro" id="IPR050553">
    <property type="entry name" value="Thioredoxin_ResA/DsbE_sf"/>
</dbReference>
<name>A0A561PR37_9BACT</name>